<evidence type="ECO:0000256" key="3">
    <source>
        <dbReference type="ARBA" id="ARBA00023125"/>
    </source>
</evidence>
<evidence type="ECO:0000259" key="5">
    <source>
        <dbReference type="PROSITE" id="PS00715"/>
    </source>
</evidence>
<keyword evidence="2" id="KW-0731">Sigma factor</keyword>
<dbReference type="SUPFAM" id="SSF88946">
    <property type="entry name" value="Sigma2 domain of RNA polymerase sigma factors"/>
    <property type="match status" value="1"/>
</dbReference>
<keyword evidence="4" id="KW-0804">Transcription</keyword>
<feature type="domain" description="RNA polymerase sigma-70" evidence="5">
    <location>
        <begin position="54"/>
        <end position="67"/>
    </location>
</feature>
<evidence type="ECO:0000313" key="7">
    <source>
        <dbReference type="Proteomes" id="UP001501771"/>
    </source>
</evidence>
<dbReference type="EMBL" id="BAAAQR010000003">
    <property type="protein sequence ID" value="GAA2142041.1"/>
    <property type="molecule type" value="Genomic_DNA"/>
</dbReference>
<evidence type="ECO:0000256" key="4">
    <source>
        <dbReference type="ARBA" id="ARBA00023163"/>
    </source>
</evidence>
<dbReference type="SUPFAM" id="SSF88659">
    <property type="entry name" value="Sigma3 and sigma4 domains of RNA polymerase sigma factors"/>
    <property type="match status" value="2"/>
</dbReference>
<protein>
    <submittedName>
        <fullName evidence="6">FliA/WhiG family RNA polymerase sigma factor</fullName>
    </submittedName>
</protein>
<dbReference type="InterPro" id="IPR013325">
    <property type="entry name" value="RNA_pol_sigma_r2"/>
</dbReference>
<dbReference type="Gene3D" id="1.20.140.160">
    <property type="match status" value="1"/>
</dbReference>
<evidence type="ECO:0000313" key="6">
    <source>
        <dbReference type="EMBL" id="GAA2142041.1"/>
    </source>
</evidence>
<dbReference type="InterPro" id="IPR007630">
    <property type="entry name" value="RNA_pol_sigma70_r4"/>
</dbReference>
<gene>
    <name evidence="6" type="ORF">GCM10009844_12860</name>
</gene>
<proteinExistence type="predicted"/>
<dbReference type="PIRSF" id="PIRSF000770">
    <property type="entry name" value="RNA_pol_sigma-SigE/K"/>
    <property type="match status" value="1"/>
</dbReference>
<name>A0ABN2ZGY3_9ACTN</name>
<dbReference type="InterPro" id="IPR013324">
    <property type="entry name" value="RNA_pol_sigma_r3/r4-like"/>
</dbReference>
<dbReference type="Proteomes" id="UP001501771">
    <property type="component" value="Unassembled WGS sequence"/>
</dbReference>
<keyword evidence="3" id="KW-0238">DNA-binding</keyword>
<dbReference type="Pfam" id="PF04542">
    <property type="entry name" value="Sigma70_r2"/>
    <property type="match status" value="1"/>
</dbReference>
<dbReference type="InterPro" id="IPR007627">
    <property type="entry name" value="RNA_pol_sigma70_r2"/>
</dbReference>
<dbReference type="NCBIfam" id="TIGR02479">
    <property type="entry name" value="FliA_WhiG"/>
    <property type="match status" value="1"/>
</dbReference>
<dbReference type="Pfam" id="PF04539">
    <property type="entry name" value="Sigma70_r3"/>
    <property type="match status" value="1"/>
</dbReference>
<sequence>MEALDNSVDLLWRRFKDDGDKDARDRLVLQYSPLVKYVAGRVRSGLPSTVEQADLVSDGVIGLMDAIDKFDPDRGLQFQTYAVSRIRGAIVDGLRASDWVPRSIREKIRDINAAQAGLERQLGRAPQDGEVAAELGITVAELRTMYSQTAYTSVVSFEAATLDDEETPRAAVDLPGADDDIPPGFLAAVRELAERDQIVVALYYWERLTLAEIGQVLGVTESRVSQLHSRATMTLRRKLAESLQH</sequence>
<dbReference type="CDD" id="cd06171">
    <property type="entry name" value="Sigma70_r4"/>
    <property type="match status" value="1"/>
</dbReference>
<dbReference type="RefSeq" id="WP_344149268.1">
    <property type="nucleotide sequence ID" value="NZ_BAAAQR010000003.1"/>
</dbReference>
<dbReference type="PRINTS" id="PR00046">
    <property type="entry name" value="SIGMA70FCT"/>
</dbReference>
<dbReference type="NCBIfam" id="TIGR02937">
    <property type="entry name" value="sigma70-ECF"/>
    <property type="match status" value="1"/>
</dbReference>
<organism evidence="6 7">
    <name type="scientific">Nocardioides koreensis</name>
    <dbReference type="NCBI Taxonomy" id="433651"/>
    <lineage>
        <taxon>Bacteria</taxon>
        <taxon>Bacillati</taxon>
        <taxon>Actinomycetota</taxon>
        <taxon>Actinomycetes</taxon>
        <taxon>Propionibacteriales</taxon>
        <taxon>Nocardioidaceae</taxon>
        <taxon>Nocardioides</taxon>
    </lineage>
</organism>
<dbReference type="InterPro" id="IPR014284">
    <property type="entry name" value="RNA_pol_sigma-70_dom"/>
</dbReference>
<dbReference type="InterPro" id="IPR000943">
    <property type="entry name" value="RNA_pol_sigma70"/>
</dbReference>
<accession>A0ABN2ZGY3</accession>
<evidence type="ECO:0000256" key="2">
    <source>
        <dbReference type="ARBA" id="ARBA00023082"/>
    </source>
</evidence>
<dbReference type="PANTHER" id="PTHR30385:SF7">
    <property type="entry name" value="RNA POLYMERASE SIGMA FACTOR FLIA"/>
    <property type="match status" value="1"/>
</dbReference>
<dbReference type="Gene3D" id="1.10.1740.10">
    <property type="match status" value="1"/>
</dbReference>
<dbReference type="InterPro" id="IPR007624">
    <property type="entry name" value="RNA_pol_sigma70_r3"/>
</dbReference>
<dbReference type="Pfam" id="PF04545">
    <property type="entry name" value="Sigma70_r4"/>
    <property type="match status" value="1"/>
</dbReference>
<keyword evidence="7" id="KW-1185">Reference proteome</keyword>
<evidence type="ECO:0000256" key="1">
    <source>
        <dbReference type="ARBA" id="ARBA00023015"/>
    </source>
</evidence>
<keyword evidence="1" id="KW-0805">Transcription regulation</keyword>
<dbReference type="NCBIfam" id="NF005413">
    <property type="entry name" value="PRK06986.1"/>
    <property type="match status" value="1"/>
</dbReference>
<dbReference type="PROSITE" id="PS00715">
    <property type="entry name" value="SIGMA70_1"/>
    <property type="match status" value="1"/>
</dbReference>
<dbReference type="InterPro" id="IPR012845">
    <property type="entry name" value="RNA_pol_sigma_FliA_WhiG"/>
</dbReference>
<dbReference type="PANTHER" id="PTHR30385">
    <property type="entry name" value="SIGMA FACTOR F FLAGELLAR"/>
    <property type="match status" value="1"/>
</dbReference>
<comment type="caution">
    <text evidence="6">The sequence shown here is derived from an EMBL/GenBank/DDBJ whole genome shotgun (WGS) entry which is preliminary data.</text>
</comment>
<reference evidence="6 7" key="1">
    <citation type="journal article" date="2019" name="Int. J. Syst. Evol. Microbiol.">
        <title>The Global Catalogue of Microorganisms (GCM) 10K type strain sequencing project: providing services to taxonomists for standard genome sequencing and annotation.</title>
        <authorList>
            <consortium name="The Broad Institute Genomics Platform"/>
            <consortium name="The Broad Institute Genome Sequencing Center for Infectious Disease"/>
            <person name="Wu L."/>
            <person name="Ma J."/>
        </authorList>
    </citation>
    <scope>NUCLEOTIDE SEQUENCE [LARGE SCALE GENOMIC DNA]</scope>
    <source>
        <strain evidence="6 7">JCM 16022</strain>
    </source>
</reference>